<dbReference type="EMBL" id="CAMGYJ010000002">
    <property type="protein sequence ID" value="CAI0375174.1"/>
    <property type="molecule type" value="Genomic_DNA"/>
</dbReference>
<keyword evidence="3" id="KW-1185">Reference proteome</keyword>
<evidence type="ECO:0000313" key="2">
    <source>
        <dbReference type="EMBL" id="CAI0375174.1"/>
    </source>
</evidence>
<dbReference type="Pfam" id="PF03478">
    <property type="entry name" value="Beta-prop_KIB1-4"/>
    <property type="match status" value="1"/>
</dbReference>
<dbReference type="PANTHER" id="PTHR44586">
    <property type="entry name" value="F-BOX DOMAIN CONTAINING PROTEIN, EXPRESSED"/>
    <property type="match status" value="1"/>
</dbReference>
<evidence type="ECO:0000259" key="1">
    <source>
        <dbReference type="Pfam" id="PF03478"/>
    </source>
</evidence>
<dbReference type="InterPro" id="IPR005174">
    <property type="entry name" value="KIB1-4_b-propeller"/>
</dbReference>
<sequence length="121" mass="13814">MNFTDSELDGEVELQNYWSRDFRVYRLNGNTNQWDRVRSIGDFALFLGTNAPLCLSTKDYPELKSNCIYFTDDGFDKQVQGRLGGHDMGICHISDGTIESLCCGDLYKPSLIWPPPVWILP</sequence>
<feature type="domain" description="KIB1-4 beta-propeller" evidence="1">
    <location>
        <begin position="16"/>
        <end position="90"/>
    </location>
</feature>
<comment type="caution">
    <text evidence="2">The sequence shown here is derived from an EMBL/GenBank/DDBJ whole genome shotgun (WGS) entry which is preliminary data.</text>
</comment>
<accession>A0AAV0GS07</accession>
<organism evidence="2 3">
    <name type="scientific">Linum tenue</name>
    <dbReference type="NCBI Taxonomy" id="586396"/>
    <lineage>
        <taxon>Eukaryota</taxon>
        <taxon>Viridiplantae</taxon>
        <taxon>Streptophyta</taxon>
        <taxon>Embryophyta</taxon>
        <taxon>Tracheophyta</taxon>
        <taxon>Spermatophyta</taxon>
        <taxon>Magnoliopsida</taxon>
        <taxon>eudicotyledons</taxon>
        <taxon>Gunneridae</taxon>
        <taxon>Pentapetalae</taxon>
        <taxon>rosids</taxon>
        <taxon>fabids</taxon>
        <taxon>Malpighiales</taxon>
        <taxon>Linaceae</taxon>
        <taxon>Linum</taxon>
    </lineage>
</organism>
<dbReference type="AlphaFoldDB" id="A0AAV0GS07"/>
<protein>
    <recommendedName>
        <fullName evidence="1">KIB1-4 beta-propeller domain-containing protein</fullName>
    </recommendedName>
</protein>
<evidence type="ECO:0000313" key="3">
    <source>
        <dbReference type="Proteomes" id="UP001154282"/>
    </source>
</evidence>
<name>A0AAV0GS07_9ROSI</name>
<dbReference type="PANTHER" id="PTHR44586:SF10">
    <property type="entry name" value="DUF295 DOMAIN-CONTAINING PROTEIN"/>
    <property type="match status" value="1"/>
</dbReference>
<proteinExistence type="predicted"/>
<dbReference type="Proteomes" id="UP001154282">
    <property type="component" value="Unassembled WGS sequence"/>
</dbReference>
<gene>
    <name evidence="2" type="ORF">LITE_LOCUS497</name>
</gene>
<reference evidence="2" key="1">
    <citation type="submission" date="2022-08" db="EMBL/GenBank/DDBJ databases">
        <authorList>
            <person name="Gutierrez-Valencia J."/>
        </authorList>
    </citation>
    <scope>NUCLEOTIDE SEQUENCE</scope>
</reference>